<protein>
    <recommendedName>
        <fullName evidence="4">CARDB domain-containing protein</fullName>
    </recommendedName>
</protein>
<gene>
    <name evidence="2" type="ORF">Rsub_02044</name>
</gene>
<reference evidence="2 3" key="1">
    <citation type="journal article" date="2018" name="Sci. Rep.">
        <title>Raphidocelis subcapitata (=Pseudokirchneriella subcapitata) provides an insight into genome evolution and environmental adaptations in the Sphaeropleales.</title>
        <authorList>
            <person name="Suzuki S."/>
            <person name="Yamaguchi H."/>
            <person name="Nakajima N."/>
            <person name="Kawachi M."/>
        </authorList>
    </citation>
    <scope>NUCLEOTIDE SEQUENCE [LARGE SCALE GENOMIC DNA]</scope>
    <source>
        <strain evidence="2 3">NIES-35</strain>
    </source>
</reference>
<evidence type="ECO:0000313" key="2">
    <source>
        <dbReference type="EMBL" id="GBF89472.1"/>
    </source>
</evidence>
<evidence type="ECO:0008006" key="4">
    <source>
        <dbReference type="Google" id="ProtNLM"/>
    </source>
</evidence>
<sequence>MTPRRGAAALLLLCSLAAAAAAADGALNPYYLPGGFETVYPNAPLPGDKVTFRLLVQNVSPNTTPKARIAAWANATGPIPCGSKGDASGSVPALKPLQSAWVQVKVKMPETPGPANVLIFIDSDCTAFNKSDLENQYRKPLAVTNTPAEYPRLAFSETLVNWKTATLYRWAEVTPALPVSGSTFSVKLSVRNLGSAPSTEGLRVAVMAVNNLGPVDCGSKLDGSYTLPSLKPGQTHDFEISGLPAPGEPALDPWRMRVVVDPDCKILGTNTFDERYLTYQTSAAPSYYIGGTQTKKQFTYSVKTAPASPKAGGTMKVKVSVFNAGDLEGPVGKVALWTTPFNSDSIYGFYSGPLCNYTNVAALQAFDDVIVKPGKSKKVTLTEVPVPAAPGTYQASAIPDAACASPAAKGLVVAMPAFASFVVKA</sequence>
<keyword evidence="3" id="KW-1185">Reference proteome</keyword>
<proteinExistence type="predicted"/>
<dbReference type="AlphaFoldDB" id="A0A2V0NS42"/>
<dbReference type="Gene3D" id="2.60.40.10">
    <property type="entry name" value="Immunoglobulins"/>
    <property type="match status" value="2"/>
</dbReference>
<keyword evidence="1" id="KW-0732">Signal</keyword>
<feature type="chain" id="PRO_5015972435" description="CARDB domain-containing protein" evidence="1">
    <location>
        <begin position="23"/>
        <end position="425"/>
    </location>
</feature>
<dbReference type="InterPro" id="IPR013783">
    <property type="entry name" value="Ig-like_fold"/>
</dbReference>
<feature type="signal peptide" evidence="1">
    <location>
        <begin position="1"/>
        <end position="22"/>
    </location>
</feature>
<organism evidence="2 3">
    <name type="scientific">Raphidocelis subcapitata</name>
    <dbReference type="NCBI Taxonomy" id="307507"/>
    <lineage>
        <taxon>Eukaryota</taxon>
        <taxon>Viridiplantae</taxon>
        <taxon>Chlorophyta</taxon>
        <taxon>core chlorophytes</taxon>
        <taxon>Chlorophyceae</taxon>
        <taxon>CS clade</taxon>
        <taxon>Sphaeropleales</taxon>
        <taxon>Selenastraceae</taxon>
        <taxon>Raphidocelis</taxon>
    </lineage>
</organism>
<evidence type="ECO:0000256" key="1">
    <source>
        <dbReference type="SAM" id="SignalP"/>
    </source>
</evidence>
<comment type="caution">
    <text evidence="2">The sequence shown here is derived from an EMBL/GenBank/DDBJ whole genome shotgun (WGS) entry which is preliminary data.</text>
</comment>
<name>A0A2V0NS42_9CHLO</name>
<dbReference type="EMBL" id="BDRX01000010">
    <property type="protein sequence ID" value="GBF89472.1"/>
    <property type="molecule type" value="Genomic_DNA"/>
</dbReference>
<accession>A0A2V0NS42</accession>
<dbReference type="Proteomes" id="UP000247498">
    <property type="component" value="Unassembled WGS sequence"/>
</dbReference>
<evidence type="ECO:0000313" key="3">
    <source>
        <dbReference type="Proteomes" id="UP000247498"/>
    </source>
</evidence>
<dbReference type="InParanoid" id="A0A2V0NS42"/>